<gene>
    <name evidence="1" type="ORF">ACFO5U_05175</name>
</gene>
<dbReference type="RefSeq" id="WP_377277287.1">
    <property type="nucleotide sequence ID" value="NZ_JBHSGL010000005.1"/>
</dbReference>
<dbReference type="NCBIfam" id="TIGR01725">
    <property type="entry name" value="phge_HK97_gp10"/>
    <property type="match status" value="1"/>
</dbReference>
<dbReference type="InterPro" id="IPR010064">
    <property type="entry name" value="HK97-gp10_tail"/>
</dbReference>
<proteinExistence type="predicted"/>
<evidence type="ECO:0000313" key="1">
    <source>
        <dbReference type="EMBL" id="MFC4712233.1"/>
    </source>
</evidence>
<accession>A0ABV9MCD2</accession>
<reference evidence="2" key="1">
    <citation type="journal article" date="2019" name="Int. J. Syst. Evol. Microbiol.">
        <title>The Global Catalogue of Microorganisms (GCM) 10K type strain sequencing project: providing services to taxonomists for standard genome sequencing and annotation.</title>
        <authorList>
            <consortium name="The Broad Institute Genomics Platform"/>
            <consortium name="The Broad Institute Genome Sequencing Center for Infectious Disease"/>
            <person name="Wu L."/>
            <person name="Ma J."/>
        </authorList>
    </citation>
    <scope>NUCLEOTIDE SEQUENCE [LARGE SCALE GENOMIC DNA]</scope>
    <source>
        <strain evidence="2">CGMCC 1.12151</strain>
    </source>
</reference>
<keyword evidence="2" id="KW-1185">Reference proteome</keyword>
<protein>
    <submittedName>
        <fullName evidence="1">HK97-gp10 family putative phage morphogenesis protein</fullName>
    </submittedName>
</protein>
<evidence type="ECO:0000313" key="2">
    <source>
        <dbReference type="Proteomes" id="UP001595932"/>
    </source>
</evidence>
<dbReference type="Pfam" id="PF04883">
    <property type="entry name" value="HK97-gp10_like"/>
    <property type="match status" value="1"/>
</dbReference>
<comment type="caution">
    <text evidence="1">The sequence shown here is derived from an EMBL/GenBank/DDBJ whole genome shotgun (WGS) entry which is preliminary data.</text>
</comment>
<organism evidence="1 2">
    <name type="scientific">Planococcus dechangensis</name>
    <dbReference type="NCBI Taxonomy" id="1176255"/>
    <lineage>
        <taxon>Bacteria</taxon>
        <taxon>Bacillati</taxon>
        <taxon>Bacillota</taxon>
        <taxon>Bacilli</taxon>
        <taxon>Bacillales</taxon>
        <taxon>Caryophanaceae</taxon>
        <taxon>Planococcus</taxon>
    </lineage>
</organism>
<sequence>MANKNYQSYRLAVNAAMKASERAALTAIGEFIEGAAKLNSAVDTGNYRDSWGYRVDDTSVTIGNGAEYAYWLEKGTSRMPAQPALQPAVDSNHAAILALIKGAWKI</sequence>
<name>A0ABV9MCD2_9BACL</name>
<dbReference type="Proteomes" id="UP001595932">
    <property type="component" value="Unassembled WGS sequence"/>
</dbReference>
<dbReference type="EMBL" id="JBHSGL010000005">
    <property type="protein sequence ID" value="MFC4712233.1"/>
    <property type="molecule type" value="Genomic_DNA"/>
</dbReference>